<dbReference type="GO" id="GO:0010468">
    <property type="term" value="P:regulation of gene expression"/>
    <property type="evidence" value="ECO:0007669"/>
    <property type="project" value="TreeGrafter"/>
</dbReference>
<name>A0A8C9DF56_PROSS</name>
<dbReference type="Ensembl" id="ENSPSMT00000006091.1">
    <property type="protein sequence ID" value="ENSPSMP00000005082.1"/>
    <property type="gene ID" value="ENSPSMG00000003955.1"/>
</dbReference>
<protein>
    <recommendedName>
        <fullName evidence="2">JmjN domain-containing protein</fullName>
    </recommendedName>
</protein>
<organism evidence="3 4">
    <name type="scientific">Prolemur simus</name>
    <name type="common">Greater bamboo lemur</name>
    <name type="synonym">Hapalemur simus</name>
    <dbReference type="NCBI Taxonomy" id="1328070"/>
    <lineage>
        <taxon>Eukaryota</taxon>
        <taxon>Metazoa</taxon>
        <taxon>Chordata</taxon>
        <taxon>Craniata</taxon>
        <taxon>Vertebrata</taxon>
        <taxon>Euteleostomi</taxon>
        <taxon>Mammalia</taxon>
        <taxon>Eutheria</taxon>
        <taxon>Euarchontoglires</taxon>
        <taxon>Primates</taxon>
        <taxon>Strepsirrhini</taxon>
        <taxon>Lemuriformes</taxon>
        <taxon>Lemuridae</taxon>
        <taxon>Prolemur</taxon>
    </lineage>
</organism>
<dbReference type="GeneTree" id="ENSGT00940000162152"/>
<dbReference type="SMART" id="SM00545">
    <property type="entry name" value="JmjN"/>
    <property type="match status" value="1"/>
</dbReference>
<evidence type="ECO:0000313" key="3">
    <source>
        <dbReference type="Ensembl" id="ENSPSMP00000005082.1"/>
    </source>
</evidence>
<keyword evidence="4" id="KW-1185">Reference proteome</keyword>
<sequence length="144" mass="16520">MGSEHSDTQNSSFTIITFYPTMEEFTDFDKYIAYMESQGAHRAGLAKVIPPKDWKARQTYADISDILIATPLQQVASGQAGVFTQYHKKKKAMTLGQYRCLANSEKYRTPPHLNFEDLERKYWKSRIYDSPIYGADVNGSLFDE</sequence>
<feature type="domain" description="JmjN" evidence="2">
    <location>
        <begin position="15"/>
        <end position="57"/>
    </location>
</feature>
<evidence type="ECO:0000313" key="4">
    <source>
        <dbReference type="Proteomes" id="UP000694414"/>
    </source>
</evidence>
<dbReference type="PANTHER" id="PTHR10694:SF21">
    <property type="entry name" value="LYSINE-SPECIFIC DEMETHYLASE 4D"/>
    <property type="match status" value="1"/>
</dbReference>
<accession>A0A8C9DF56</accession>
<reference evidence="3" key="1">
    <citation type="submission" date="2025-08" db="UniProtKB">
        <authorList>
            <consortium name="Ensembl"/>
        </authorList>
    </citation>
    <scope>IDENTIFICATION</scope>
</reference>
<dbReference type="GO" id="GO:0032454">
    <property type="term" value="F:histone H3K9 demethylase activity"/>
    <property type="evidence" value="ECO:0007669"/>
    <property type="project" value="TreeGrafter"/>
</dbReference>
<dbReference type="PANTHER" id="PTHR10694">
    <property type="entry name" value="LYSINE-SPECIFIC DEMETHYLASE"/>
    <property type="match status" value="1"/>
</dbReference>
<evidence type="ECO:0000256" key="1">
    <source>
        <dbReference type="ARBA" id="ARBA00022853"/>
    </source>
</evidence>
<keyword evidence="1" id="KW-0156">Chromatin regulator</keyword>
<dbReference type="AlphaFoldDB" id="A0A8C9DF56"/>
<dbReference type="Proteomes" id="UP000694414">
    <property type="component" value="Unplaced"/>
</dbReference>
<proteinExistence type="predicted"/>
<dbReference type="PROSITE" id="PS51183">
    <property type="entry name" value="JMJN"/>
    <property type="match status" value="1"/>
</dbReference>
<evidence type="ECO:0000259" key="2">
    <source>
        <dbReference type="PROSITE" id="PS51183"/>
    </source>
</evidence>
<dbReference type="Gene3D" id="2.60.120.650">
    <property type="entry name" value="Cupin"/>
    <property type="match status" value="1"/>
</dbReference>
<reference evidence="3" key="2">
    <citation type="submission" date="2025-09" db="UniProtKB">
        <authorList>
            <consortium name="Ensembl"/>
        </authorList>
    </citation>
    <scope>IDENTIFICATION</scope>
</reference>
<dbReference type="Pfam" id="PF02375">
    <property type="entry name" value="JmjN"/>
    <property type="match status" value="1"/>
</dbReference>
<dbReference type="InterPro" id="IPR003349">
    <property type="entry name" value="JmjN"/>
</dbReference>
<dbReference type="GO" id="GO:0005634">
    <property type="term" value="C:nucleus"/>
    <property type="evidence" value="ECO:0007669"/>
    <property type="project" value="TreeGrafter"/>
</dbReference>
<dbReference type="GO" id="GO:0000785">
    <property type="term" value="C:chromatin"/>
    <property type="evidence" value="ECO:0007669"/>
    <property type="project" value="TreeGrafter"/>
</dbReference>